<evidence type="ECO:0000313" key="2">
    <source>
        <dbReference type="EMBL" id="VDK65499.1"/>
    </source>
</evidence>
<dbReference type="EMBL" id="UYRV01019043">
    <property type="protein sequence ID" value="VDK65499.1"/>
    <property type="molecule type" value="Genomic_DNA"/>
</dbReference>
<proteinExistence type="predicted"/>
<dbReference type="Proteomes" id="UP000271889">
    <property type="component" value="Unassembled WGS sequence"/>
</dbReference>
<name>A0A3P6RZR3_CYLGO</name>
<dbReference type="OrthoDB" id="5859014at2759"/>
<feature type="compositionally biased region" description="Basic and acidic residues" evidence="1">
    <location>
        <begin position="1"/>
        <end position="12"/>
    </location>
</feature>
<sequence>MCEHVNVDEKHSLRNHRHDLGSNYSDHGGKPSALHSPSQNSRLSALSNDRCISAANSTAIIFHEYDEQPTGTIKRAPLDVLRRVSHSSSSNGTQSIGTPDDEDSDEEFPAPPPVFSRTSTPSQVSQIHY</sequence>
<accession>A0A3P6RZR3</accession>
<keyword evidence="3" id="KW-1185">Reference proteome</keyword>
<feature type="compositionally biased region" description="Acidic residues" evidence="1">
    <location>
        <begin position="99"/>
        <end position="108"/>
    </location>
</feature>
<feature type="compositionally biased region" description="Polar residues" evidence="1">
    <location>
        <begin position="35"/>
        <end position="45"/>
    </location>
</feature>
<evidence type="ECO:0000313" key="3">
    <source>
        <dbReference type="Proteomes" id="UP000271889"/>
    </source>
</evidence>
<organism evidence="2 3">
    <name type="scientific">Cylicostephanus goldi</name>
    <name type="common">Nematode worm</name>
    <dbReference type="NCBI Taxonomy" id="71465"/>
    <lineage>
        <taxon>Eukaryota</taxon>
        <taxon>Metazoa</taxon>
        <taxon>Ecdysozoa</taxon>
        <taxon>Nematoda</taxon>
        <taxon>Chromadorea</taxon>
        <taxon>Rhabditida</taxon>
        <taxon>Rhabditina</taxon>
        <taxon>Rhabditomorpha</taxon>
        <taxon>Strongyloidea</taxon>
        <taxon>Strongylidae</taxon>
        <taxon>Cylicostephanus</taxon>
    </lineage>
</organism>
<dbReference type="AlphaFoldDB" id="A0A3P6RZR3"/>
<gene>
    <name evidence="2" type="ORF">CGOC_LOCUS6035</name>
</gene>
<feature type="region of interest" description="Disordered" evidence="1">
    <location>
        <begin position="83"/>
        <end position="129"/>
    </location>
</feature>
<feature type="compositionally biased region" description="Polar residues" evidence="1">
    <location>
        <begin position="116"/>
        <end position="129"/>
    </location>
</feature>
<protein>
    <submittedName>
        <fullName evidence="2">Uncharacterized protein</fullName>
    </submittedName>
</protein>
<reference evidence="2 3" key="1">
    <citation type="submission" date="2018-11" db="EMBL/GenBank/DDBJ databases">
        <authorList>
            <consortium name="Pathogen Informatics"/>
        </authorList>
    </citation>
    <scope>NUCLEOTIDE SEQUENCE [LARGE SCALE GENOMIC DNA]</scope>
</reference>
<evidence type="ECO:0000256" key="1">
    <source>
        <dbReference type="SAM" id="MobiDB-lite"/>
    </source>
</evidence>
<feature type="compositionally biased region" description="Polar residues" evidence="1">
    <location>
        <begin position="86"/>
        <end position="97"/>
    </location>
</feature>
<feature type="region of interest" description="Disordered" evidence="1">
    <location>
        <begin position="1"/>
        <end position="45"/>
    </location>
</feature>